<keyword evidence="2 3" id="KW-0413">Isomerase</keyword>
<evidence type="ECO:0000256" key="4">
    <source>
        <dbReference type="PIRNR" id="PIRNR001338"/>
    </source>
</evidence>
<dbReference type="Gene3D" id="3.40.50.1970">
    <property type="match status" value="1"/>
</dbReference>
<evidence type="ECO:0000256" key="3">
    <source>
        <dbReference type="HAMAP-Rule" id="MF_01929"/>
    </source>
</evidence>
<protein>
    <recommendedName>
        <fullName evidence="3 4">N5-carboxyaminoimidazole ribonucleotide mutase</fullName>
        <shortName evidence="3 4">N5-CAIR mutase</shortName>
        <ecNumber evidence="3 4">5.4.99.18</ecNumber>
    </recommendedName>
    <alternativeName>
        <fullName evidence="3">5-(carboxyamino)imidazole ribonucleotide mutase</fullName>
    </alternativeName>
</protein>
<dbReference type="HAMAP" id="MF_01929">
    <property type="entry name" value="PurE_classI"/>
    <property type="match status" value="1"/>
</dbReference>
<comment type="catalytic activity">
    <reaction evidence="3 4">
        <text>5-carboxyamino-1-(5-phospho-D-ribosyl)imidazole + H(+) = 5-amino-1-(5-phospho-D-ribosyl)imidazole-4-carboxylate</text>
        <dbReference type="Rhea" id="RHEA:13193"/>
        <dbReference type="ChEBI" id="CHEBI:15378"/>
        <dbReference type="ChEBI" id="CHEBI:58730"/>
        <dbReference type="ChEBI" id="CHEBI:77657"/>
        <dbReference type="EC" id="5.4.99.18"/>
    </reaction>
</comment>
<sequence>MVGIIMGSLSDRKVMQEAADVLTVLGVAWEMDIVSAHRTPEKMVDYARTARDRGLKVIVAGAGGAAHLPGMVASLTTLPVIGVPVKSSNSIDGWDSVLSILQMPGGVPVATMALDGARNAGILAAQIVGTFDERVATNLARFKEELKEKVADMSRQLTES</sequence>
<accession>A0A7L5DJF6</accession>
<dbReference type="PANTHER" id="PTHR23046">
    <property type="entry name" value="PHOSPHORIBOSYLAMINOIMIDAZOLE CARBOXYLASE CATALYTIC SUBUNIT"/>
    <property type="match status" value="1"/>
</dbReference>
<feature type="binding site" evidence="3 5">
    <location>
        <position position="38"/>
    </location>
    <ligand>
        <name>substrate</name>
    </ligand>
</feature>
<feature type="binding site" evidence="3 5">
    <location>
        <position position="11"/>
    </location>
    <ligand>
        <name>substrate</name>
    </ligand>
</feature>
<evidence type="ECO:0000259" key="6">
    <source>
        <dbReference type="SMART" id="SM01001"/>
    </source>
</evidence>
<evidence type="ECO:0000256" key="5">
    <source>
        <dbReference type="PIRSR" id="PIRSR001338-1"/>
    </source>
</evidence>
<comment type="similarity">
    <text evidence="3">Belongs to the AIR carboxylase family. Class I subfamily.</text>
</comment>
<dbReference type="InterPro" id="IPR000031">
    <property type="entry name" value="PurE_dom"/>
</dbReference>
<organism evidence="7 8">
    <name type="scientific">Spirosoma rhododendri</name>
    <dbReference type="NCBI Taxonomy" id="2728024"/>
    <lineage>
        <taxon>Bacteria</taxon>
        <taxon>Pseudomonadati</taxon>
        <taxon>Bacteroidota</taxon>
        <taxon>Cytophagia</taxon>
        <taxon>Cytophagales</taxon>
        <taxon>Cytophagaceae</taxon>
        <taxon>Spirosoma</taxon>
    </lineage>
</organism>
<dbReference type="GO" id="GO:0016829">
    <property type="term" value="F:lyase activity"/>
    <property type="evidence" value="ECO:0007669"/>
    <property type="project" value="UniProtKB-KW"/>
</dbReference>
<name>A0A7L5DJF6_9BACT</name>
<feature type="binding site" evidence="3 5">
    <location>
        <position position="8"/>
    </location>
    <ligand>
        <name>substrate</name>
    </ligand>
</feature>
<dbReference type="GO" id="GO:0006189">
    <property type="term" value="P:'de novo' IMP biosynthetic process"/>
    <property type="evidence" value="ECO:0007669"/>
    <property type="project" value="UniProtKB-UniRule"/>
</dbReference>
<evidence type="ECO:0000313" key="7">
    <source>
        <dbReference type="EMBL" id="QJD78559.1"/>
    </source>
</evidence>
<gene>
    <name evidence="3 7" type="primary">purE</name>
    <name evidence="7" type="ORF">HH216_09075</name>
</gene>
<dbReference type="PANTHER" id="PTHR23046:SF2">
    <property type="entry name" value="PHOSPHORIBOSYLAMINOIMIDAZOLE CARBOXYLASE"/>
    <property type="match status" value="1"/>
</dbReference>
<feature type="domain" description="PurE" evidence="6">
    <location>
        <begin position="1"/>
        <end position="150"/>
    </location>
</feature>
<keyword evidence="8" id="KW-1185">Reference proteome</keyword>
<evidence type="ECO:0000256" key="2">
    <source>
        <dbReference type="ARBA" id="ARBA00023235"/>
    </source>
</evidence>
<comment type="function">
    <text evidence="3 4">Catalyzes the conversion of N5-carboxyaminoimidazole ribonucleotide (N5-CAIR) to 4-carboxy-5-aminoimidazole ribonucleotide (CAIR).</text>
</comment>
<dbReference type="Pfam" id="PF00731">
    <property type="entry name" value="AIRC"/>
    <property type="match status" value="1"/>
</dbReference>
<keyword evidence="7" id="KW-0456">Lyase</keyword>
<keyword evidence="1 3" id="KW-0658">Purine biosynthesis</keyword>
<dbReference type="SUPFAM" id="SSF52255">
    <property type="entry name" value="N5-CAIR mutase (phosphoribosylaminoimidazole carboxylase, PurE)"/>
    <property type="match status" value="1"/>
</dbReference>
<dbReference type="InterPro" id="IPR024694">
    <property type="entry name" value="PurE_prokaryotes"/>
</dbReference>
<dbReference type="Proteomes" id="UP000501128">
    <property type="component" value="Chromosome"/>
</dbReference>
<dbReference type="InterPro" id="IPR033747">
    <property type="entry name" value="PurE_ClassI"/>
</dbReference>
<proteinExistence type="inferred from homology"/>
<reference evidence="7 8" key="1">
    <citation type="submission" date="2020-04" db="EMBL/GenBank/DDBJ databases">
        <title>Genome sequencing of novel species.</title>
        <authorList>
            <person name="Heo J."/>
            <person name="Kim S.-J."/>
            <person name="Kim J.-S."/>
            <person name="Hong S.-B."/>
            <person name="Kwon S.-W."/>
        </authorList>
    </citation>
    <scope>NUCLEOTIDE SEQUENCE [LARGE SCALE GENOMIC DNA]</scope>
    <source>
        <strain evidence="7 8">CJU-R4</strain>
    </source>
</reference>
<dbReference type="KEGG" id="srho:HH216_09075"/>
<dbReference type="SMART" id="SM01001">
    <property type="entry name" value="AIRC"/>
    <property type="match status" value="1"/>
</dbReference>
<dbReference type="EMBL" id="CP051677">
    <property type="protein sequence ID" value="QJD78559.1"/>
    <property type="molecule type" value="Genomic_DNA"/>
</dbReference>
<dbReference type="GO" id="GO:0034023">
    <property type="term" value="F:5-(carboxyamino)imidazole ribonucleotide mutase activity"/>
    <property type="evidence" value="ECO:0007669"/>
    <property type="project" value="UniProtKB-UniRule"/>
</dbReference>
<dbReference type="NCBIfam" id="TIGR01162">
    <property type="entry name" value="purE"/>
    <property type="match status" value="1"/>
</dbReference>
<evidence type="ECO:0000256" key="1">
    <source>
        <dbReference type="ARBA" id="ARBA00022755"/>
    </source>
</evidence>
<dbReference type="EC" id="5.4.99.18" evidence="3 4"/>
<dbReference type="UniPathway" id="UPA00074">
    <property type="reaction ID" value="UER00943"/>
</dbReference>
<comment type="pathway">
    <text evidence="3 4">Purine metabolism; IMP biosynthesis via de novo pathway; 5-amino-1-(5-phospho-D-ribosyl)imidazole-4-carboxylate from 5-amino-1-(5-phospho-D-ribosyl)imidazole (N5-CAIR route): step 2/2.</text>
</comment>
<evidence type="ECO:0000313" key="8">
    <source>
        <dbReference type="Proteomes" id="UP000501128"/>
    </source>
</evidence>
<dbReference type="RefSeq" id="WP_169550527.1">
    <property type="nucleotide sequence ID" value="NZ_CP051677.1"/>
</dbReference>
<dbReference type="AlphaFoldDB" id="A0A7L5DJF6"/>
<dbReference type="PIRSF" id="PIRSF001338">
    <property type="entry name" value="AIR_carboxylase"/>
    <property type="match status" value="1"/>
</dbReference>